<comment type="caution">
    <text evidence="3">The sequence shown here is derived from an EMBL/GenBank/DDBJ whole genome shotgun (WGS) entry which is preliminary data.</text>
</comment>
<sequence length="1201" mass="132340">MASGSVESLDQMPSALIATVMTKLDISSICSLAVTCRAFNSCASQILSFLPNFHILVNFSGRLLSEIGSRCKDVRSLYLGSVAEKRGRAIHISDLEELLGGCTQLEVLSLMFDISLFLRHNFARVWALASEKLTSLEIGYISSVTVTELLSPNVGPQCPSQLRQSILPSIQKLSLSVDYITDTMVSTISKGLVLLTDLELRDAPLIEPRVTFDLTNSGLQQINQHGRLKHLSLVRSQEFLLTFFKRVNDLGILLMADKCANMESICLGGFCRVTDTGFKTILHSCSNLYKLKVSHGSQLTDLVFHDIAATSLSLAHVSLRWCNLLTNHAIRSLVCNMGLKVLDLRDCKTLGDEALRAISSLCRLRKLLLDGSDITDAGIAYLRQGIISSLISLSVRGCKKLTDKCISALFEGTSNLELKELDLSNLPYLSDNGVLTLAKSRVPISELRMRQCPLIGDTSVMALASMQVDDDRGHGISLRLLDLYNCGGITQLSFRWLKKPYFPRLRWLGVTGSVNRNIVDALAMNRPFLHVACHGEELGTDPWNDTDGSYLHDYEEMDELEQWLQEGEKTEMANTQIPRSNSSCEISRNESSTKKRRMGSGSGSVESLVQLPTALLATIMTKLDISSICLLAITCKTLNKCASSVLSFLRSFHILDLSLSKQLIEPLLPPNPCLKSLKLDCGQLDDSSIELLLRPSLQELCLHNCAYFSGRLLSEIGSRCKDLRSLYLGSAAKESVSAIDLSDVEELLCGCTQLEALSLMLDISGFLRHNFVSTWALASEKLTCLEIGHIPSITVSELLSPNVGPLQGSNQIRPSILPAIQKLSLSVDYITDSMVSTISKGLISLTDLALRDAPLREPGVTFDLTNSGLQHINQHGKLKHLSLVRSQEFLITYFKRVNDLGFLIMADKCANMESICLGGFCRVTETGFKTILHSCSRLCKLKVSHGSQLTDLVFHDIAATSLSLTDVSLRWCNLLTNNAIRNLVCNMALEVLDLRDCKNLGDEALQAITCLHRLKTLQLDGSNITDEGIAYLRHGTINSLISLSVRGCKQLTDKCISALFDGSSKLELQKLNLSNLPNLTDNGVLTLAKSQVAISELRMRHCPNIGDASVVALSSMQVDGRGPGSSLRLLDLYNSSGITQVSFQWLKKPYFPKLRWLGLTGNIHRYIIDILARNRPFLHVSSCGEQLGTDWWNKLEGSYVQ</sequence>
<dbReference type="Gene3D" id="3.80.10.10">
    <property type="entry name" value="Ribonuclease Inhibitor"/>
    <property type="match status" value="4"/>
</dbReference>
<dbReference type="InterPro" id="IPR032675">
    <property type="entry name" value="LRR_dom_sf"/>
</dbReference>
<dbReference type="SUPFAM" id="SSF52047">
    <property type="entry name" value="RNI-like"/>
    <property type="match status" value="4"/>
</dbReference>
<evidence type="ECO:0000256" key="1">
    <source>
        <dbReference type="SAM" id="MobiDB-lite"/>
    </source>
</evidence>
<dbReference type="PANTHER" id="PTHR13318">
    <property type="entry name" value="PARTNER OF PAIRED, ISOFORM B-RELATED"/>
    <property type="match status" value="1"/>
</dbReference>
<name>A0A1R3JAU0_9ROSI</name>
<dbReference type="SMART" id="SM00367">
    <property type="entry name" value="LRR_CC"/>
    <property type="match status" value="17"/>
</dbReference>
<dbReference type="OrthoDB" id="2585512at2759"/>
<accession>A0A1R3JAU0</accession>
<protein>
    <recommendedName>
        <fullName evidence="2">F-box domain-containing protein</fullName>
    </recommendedName>
</protein>
<feature type="domain" description="F-box" evidence="2">
    <location>
        <begin position="605"/>
        <end position="652"/>
    </location>
</feature>
<dbReference type="InterPro" id="IPR057207">
    <property type="entry name" value="FBXL15_LRR"/>
</dbReference>
<gene>
    <name evidence="3" type="ORF">COLO4_18011</name>
</gene>
<dbReference type="InterPro" id="IPR006553">
    <property type="entry name" value="Leu-rich_rpt_Cys-con_subtyp"/>
</dbReference>
<dbReference type="InterPro" id="IPR036047">
    <property type="entry name" value="F-box-like_dom_sf"/>
</dbReference>
<proteinExistence type="predicted"/>
<dbReference type="EMBL" id="AWUE01016405">
    <property type="protein sequence ID" value="OMO91942.1"/>
    <property type="molecule type" value="Genomic_DNA"/>
</dbReference>
<reference evidence="4" key="1">
    <citation type="submission" date="2013-09" db="EMBL/GenBank/DDBJ databases">
        <title>Corchorus olitorius genome sequencing.</title>
        <authorList>
            <person name="Alam M."/>
            <person name="Haque M.S."/>
            <person name="Islam M.S."/>
            <person name="Emdad E.M."/>
            <person name="Islam M.M."/>
            <person name="Ahmed B."/>
            <person name="Halim A."/>
            <person name="Hossen Q.M.M."/>
            <person name="Hossain M.Z."/>
            <person name="Ahmed R."/>
            <person name="Khan M.M."/>
            <person name="Islam R."/>
            <person name="Rashid M.M."/>
            <person name="Khan S.A."/>
            <person name="Rahman M.S."/>
            <person name="Alam M."/>
            <person name="Yahiya A.S."/>
            <person name="Khan M.S."/>
            <person name="Azam M.S."/>
            <person name="Haque T."/>
            <person name="Lashkar M.Z.H."/>
            <person name="Akhand A.I."/>
            <person name="Morshed G."/>
            <person name="Roy S."/>
            <person name="Uddin K.S."/>
            <person name="Rabeya T."/>
            <person name="Hossain A.S."/>
            <person name="Chowdhury A."/>
            <person name="Snigdha A.R."/>
            <person name="Mortoza M.S."/>
            <person name="Matin S.A."/>
            <person name="Hoque S.M.E."/>
            <person name="Islam M.K."/>
            <person name="Roy D.K."/>
            <person name="Haider R."/>
            <person name="Moosa M.M."/>
            <person name="Elias S.M."/>
            <person name="Hasan A.M."/>
            <person name="Jahan S."/>
            <person name="Shafiuddin M."/>
            <person name="Mahmood N."/>
            <person name="Shommy N.S."/>
        </authorList>
    </citation>
    <scope>NUCLEOTIDE SEQUENCE [LARGE SCALE GENOMIC DNA]</scope>
    <source>
        <strain evidence="4">cv. O-4</strain>
    </source>
</reference>
<feature type="compositionally biased region" description="Polar residues" evidence="1">
    <location>
        <begin position="572"/>
        <end position="586"/>
    </location>
</feature>
<dbReference type="Pfam" id="PF25372">
    <property type="entry name" value="DUF7885"/>
    <property type="match status" value="2"/>
</dbReference>
<dbReference type="Proteomes" id="UP000187203">
    <property type="component" value="Unassembled WGS sequence"/>
</dbReference>
<dbReference type="GO" id="GO:0031146">
    <property type="term" value="P:SCF-dependent proteasomal ubiquitin-dependent protein catabolic process"/>
    <property type="evidence" value="ECO:0007669"/>
    <property type="project" value="TreeGrafter"/>
</dbReference>
<dbReference type="PROSITE" id="PS50181">
    <property type="entry name" value="FBOX"/>
    <property type="match status" value="1"/>
</dbReference>
<keyword evidence="4" id="KW-1185">Reference proteome</keyword>
<dbReference type="AlphaFoldDB" id="A0A1R3JAU0"/>
<feature type="region of interest" description="Disordered" evidence="1">
    <location>
        <begin position="572"/>
        <end position="604"/>
    </location>
</feature>
<dbReference type="InterPro" id="IPR001810">
    <property type="entry name" value="F-box_dom"/>
</dbReference>
<organism evidence="3 4">
    <name type="scientific">Corchorus olitorius</name>
    <dbReference type="NCBI Taxonomy" id="93759"/>
    <lineage>
        <taxon>Eukaryota</taxon>
        <taxon>Viridiplantae</taxon>
        <taxon>Streptophyta</taxon>
        <taxon>Embryophyta</taxon>
        <taxon>Tracheophyta</taxon>
        <taxon>Spermatophyta</taxon>
        <taxon>Magnoliopsida</taxon>
        <taxon>eudicotyledons</taxon>
        <taxon>Gunneridae</taxon>
        <taxon>Pentapetalae</taxon>
        <taxon>rosids</taxon>
        <taxon>malvids</taxon>
        <taxon>Malvales</taxon>
        <taxon>Malvaceae</taxon>
        <taxon>Grewioideae</taxon>
        <taxon>Apeibeae</taxon>
        <taxon>Corchorus</taxon>
    </lineage>
</organism>
<evidence type="ECO:0000313" key="3">
    <source>
        <dbReference type="EMBL" id="OMO91942.1"/>
    </source>
</evidence>
<evidence type="ECO:0000259" key="2">
    <source>
        <dbReference type="PROSITE" id="PS50181"/>
    </source>
</evidence>
<dbReference type="STRING" id="93759.A0A1R3JAU0"/>
<evidence type="ECO:0000313" key="4">
    <source>
        <dbReference type="Proteomes" id="UP000187203"/>
    </source>
</evidence>
<dbReference type="PANTHER" id="PTHR13318:SF86">
    <property type="entry name" value="F-BOX_LRR-REPEAT PROTEIN 10"/>
    <property type="match status" value="1"/>
</dbReference>
<dbReference type="SUPFAM" id="SSF81383">
    <property type="entry name" value="F-box domain"/>
    <property type="match status" value="1"/>
</dbReference>
<dbReference type="SMART" id="SM00256">
    <property type="entry name" value="FBOX"/>
    <property type="match status" value="2"/>
</dbReference>
<dbReference type="FunFam" id="3.80.10.10:FF:000494">
    <property type="entry name" value="F-box/LRR-repeat protein 10 isoform A"/>
    <property type="match status" value="2"/>
</dbReference>
<dbReference type="Pfam" id="PF00646">
    <property type="entry name" value="F-box"/>
    <property type="match status" value="1"/>
</dbReference>
<dbReference type="GO" id="GO:0019005">
    <property type="term" value="C:SCF ubiquitin ligase complex"/>
    <property type="evidence" value="ECO:0007669"/>
    <property type="project" value="TreeGrafter"/>
</dbReference>